<proteinExistence type="predicted"/>
<keyword evidence="6" id="KW-1185">Reference proteome</keyword>
<dbReference type="OrthoDB" id="49580at2"/>
<sequence>MKTAKGAEISSLLKEINHELNNKLKCSFKDSELTIPQINALKILYSNKKMKLTELSQEMKLANSTVSGIVDRLEQQGLVERVRSHEDKRIVYLILSPKTDDIKDDIHDTVNEYLASLVSKGSEEEINDVVKGLKTLKDLLNR</sequence>
<dbReference type="Gene3D" id="1.10.10.10">
    <property type="entry name" value="Winged helix-like DNA-binding domain superfamily/Winged helix DNA-binding domain"/>
    <property type="match status" value="1"/>
</dbReference>
<dbReference type="InterPro" id="IPR036390">
    <property type="entry name" value="WH_DNA-bd_sf"/>
</dbReference>
<organism evidence="5 6">
    <name type="scientific">Clostridium amylolyticum</name>
    <dbReference type="NCBI Taxonomy" id="1121298"/>
    <lineage>
        <taxon>Bacteria</taxon>
        <taxon>Bacillati</taxon>
        <taxon>Bacillota</taxon>
        <taxon>Clostridia</taxon>
        <taxon>Eubacteriales</taxon>
        <taxon>Clostridiaceae</taxon>
        <taxon>Clostridium</taxon>
    </lineage>
</organism>
<gene>
    <name evidence="5" type="ORF">SAMN05444401_2506</name>
</gene>
<evidence type="ECO:0000259" key="4">
    <source>
        <dbReference type="PROSITE" id="PS50995"/>
    </source>
</evidence>
<dbReference type="GO" id="GO:0003700">
    <property type="term" value="F:DNA-binding transcription factor activity"/>
    <property type="evidence" value="ECO:0007669"/>
    <property type="project" value="InterPro"/>
</dbReference>
<evidence type="ECO:0000313" key="6">
    <source>
        <dbReference type="Proteomes" id="UP000184080"/>
    </source>
</evidence>
<feature type="domain" description="HTH marR-type" evidence="4">
    <location>
        <begin position="6"/>
        <end position="142"/>
    </location>
</feature>
<dbReference type="STRING" id="1121298.SAMN05444401_2506"/>
<keyword evidence="2" id="KW-0238">DNA-binding</keyword>
<dbReference type="InterPro" id="IPR036388">
    <property type="entry name" value="WH-like_DNA-bd_sf"/>
</dbReference>
<dbReference type="PROSITE" id="PS50995">
    <property type="entry name" value="HTH_MARR_2"/>
    <property type="match status" value="1"/>
</dbReference>
<dbReference type="PANTHER" id="PTHR42756:SF1">
    <property type="entry name" value="TRANSCRIPTIONAL REPRESSOR OF EMRAB OPERON"/>
    <property type="match status" value="1"/>
</dbReference>
<dbReference type="RefSeq" id="WP_073006979.1">
    <property type="nucleotide sequence ID" value="NZ_FQZO01000003.1"/>
</dbReference>
<protein>
    <submittedName>
        <fullName evidence="5">Transcriptional regulator, MarR family</fullName>
    </submittedName>
</protein>
<dbReference type="Proteomes" id="UP000184080">
    <property type="component" value="Unassembled WGS sequence"/>
</dbReference>
<dbReference type="EMBL" id="FQZO01000003">
    <property type="protein sequence ID" value="SHJ21025.1"/>
    <property type="molecule type" value="Genomic_DNA"/>
</dbReference>
<dbReference type="InterPro" id="IPR000835">
    <property type="entry name" value="HTH_MarR-typ"/>
</dbReference>
<dbReference type="PRINTS" id="PR00598">
    <property type="entry name" value="HTHMARR"/>
</dbReference>
<name>A0A1M6HFS1_9CLOT</name>
<keyword evidence="3" id="KW-0804">Transcription</keyword>
<dbReference type="GO" id="GO:0003677">
    <property type="term" value="F:DNA binding"/>
    <property type="evidence" value="ECO:0007669"/>
    <property type="project" value="UniProtKB-KW"/>
</dbReference>
<evidence type="ECO:0000256" key="2">
    <source>
        <dbReference type="ARBA" id="ARBA00023125"/>
    </source>
</evidence>
<dbReference type="PANTHER" id="PTHR42756">
    <property type="entry name" value="TRANSCRIPTIONAL REGULATOR, MARR"/>
    <property type="match status" value="1"/>
</dbReference>
<evidence type="ECO:0000256" key="1">
    <source>
        <dbReference type="ARBA" id="ARBA00023015"/>
    </source>
</evidence>
<dbReference type="Pfam" id="PF01047">
    <property type="entry name" value="MarR"/>
    <property type="match status" value="1"/>
</dbReference>
<dbReference type="SMART" id="SM00347">
    <property type="entry name" value="HTH_MARR"/>
    <property type="match status" value="1"/>
</dbReference>
<dbReference type="AlphaFoldDB" id="A0A1M6HFS1"/>
<dbReference type="SUPFAM" id="SSF46785">
    <property type="entry name" value="Winged helix' DNA-binding domain"/>
    <property type="match status" value="1"/>
</dbReference>
<evidence type="ECO:0000313" key="5">
    <source>
        <dbReference type="EMBL" id="SHJ21025.1"/>
    </source>
</evidence>
<evidence type="ECO:0000256" key="3">
    <source>
        <dbReference type="ARBA" id="ARBA00023163"/>
    </source>
</evidence>
<accession>A0A1M6HFS1</accession>
<reference evidence="5 6" key="1">
    <citation type="submission" date="2016-11" db="EMBL/GenBank/DDBJ databases">
        <authorList>
            <person name="Jaros S."/>
            <person name="Januszkiewicz K."/>
            <person name="Wedrychowicz H."/>
        </authorList>
    </citation>
    <scope>NUCLEOTIDE SEQUENCE [LARGE SCALE GENOMIC DNA]</scope>
    <source>
        <strain evidence="5 6">DSM 21864</strain>
    </source>
</reference>
<keyword evidence="1" id="KW-0805">Transcription regulation</keyword>